<evidence type="ECO:0000313" key="1">
    <source>
        <dbReference type="EMBL" id="KDR72996.1"/>
    </source>
</evidence>
<keyword evidence="2" id="KW-1185">Reference proteome</keyword>
<protein>
    <submittedName>
        <fullName evidence="1">Uncharacterized protein</fullName>
    </submittedName>
</protein>
<gene>
    <name evidence="1" type="ORF">GALMADRAFT_252376</name>
</gene>
<dbReference type="Proteomes" id="UP000027222">
    <property type="component" value="Unassembled WGS sequence"/>
</dbReference>
<proteinExistence type="predicted"/>
<evidence type="ECO:0000313" key="2">
    <source>
        <dbReference type="Proteomes" id="UP000027222"/>
    </source>
</evidence>
<reference evidence="2" key="1">
    <citation type="journal article" date="2014" name="Proc. Natl. Acad. Sci. U.S.A.">
        <title>Extensive sampling of basidiomycete genomes demonstrates inadequacy of the white-rot/brown-rot paradigm for wood decay fungi.</title>
        <authorList>
            <person name="Riley R."/>
            <person name="Salamov A.A."/>
            <person name="Brown D.W."/>
            <person name="Nagy L.G."/>
            <person name="Floudas D."/>
            <person name="Held B.W."/>
            <person name="Levasseur A."/>
            <person name="Lombard V."/>
            <person name="Morin E."/>
            <person name="Otillar R."/>
            <person name="Lindquist E.A."/>
            <person name="Sun H."/>
            <person name="LaButti K.M."/>
            <person name="Schmutz J."/>
            <person name="Jabbour D."/>
            <person name="Luo H."/>
            <person name="Baker S.E."/>
            <person name="Pisabarro A.G."/>
            <person name="Walton J.D."/>
            <person name="Blanchette R.A."/>
            <person name="Henrissat B."/>
            <person name="Martin F."/>
            <person name="Cullen D."/>
            <person name="Hibbett D.S."/>
            <person name="Grigoriev I.V."/>
        </authorList>
    </citation>
    <scope>NUCLEOTIDE SEQUENCE [LARGE SCALE GENOMIC DNA]</scope>
    <source>
        <strain evidence="2">CBS 339.88</strain>
    </source>
</reference>
<dbReference type="HOGENOM" id="CLU_3106489_0_0_1"/>
<name>A0A067SQ54_GALM3</name>
<organism evidence="1 2">
    <name type="scientific">Galerina marginata (strain CBS 339.88)</name>
    <dbReference type="NCBI Taxonomy" id="685588"/>
    <lineage>
        <taxon>Eukaryota</taxon>
        <taxon>Fungi</taxon>
        <taxon>Dikarya</taxon>
        <taxon>Basidiomycota</taxon>
        <taxon>Agaricomycotina</taxon>
        <taxon>Agaricomycetes</taxon>
        <taxon>Agaricomycetidae</taxon>
        <taxon>Agaricales</taxon>
        <taxon>Agaricineae</taxon>
        <taxon>Strophariaceae</taxon>
        <taxon>Galerina</taxon>
    </lineage>
</organism>
<sequence>MKVGNLSWEQSWASSWDASCALEHDLHPNLRNWPNFVVSTWNPSWGKVALL</sequence>
<dbReference type="EMBL" id="KL142387">
    <property type="protein sequence ID" value="KDR72996.1"/>
    <property type="molecule type" value="Genomic_DNA"/>
</dbReference>
<accession>A0A067SQ54</accession>
<dbReference type="AlphaFoldDB" id="A0A067SQ54"/>